<dbReference type="KEGG" id="kphy:AOZ06_17640"/>
<protein>
    <submittedName>
        <fullName evidence="2">Uncharacterized protein</fullName>
    </submittedName>
</protein>
<dbReference type="EMBL" id="CP012752">
    <property type="protein sequence ID" value="ALG08495.1"/>
    <property type="molecule type" value="Genomic_DNA"/>
</dbReference>
<evidence type="ECO:0000313" key="2">
    <source>
        <dbReference type="EMBL" id="ALG08495.1"/>
    </source>
</evidence>
<dbReference type="Proteomes" id="UP000063699">
    <property type="component" value="Chromosome"/>
</dbReference>
<feature type="compositionally biased region" description="Low complexity" evidence="1">
    <location>
        <begin position="273"/>
        <end position="288"/>
    </location>
</feature>
<feature type="compositionally biased region" description="Low complexity" evidence="1">
    <location>
        <begin position="244"/>
        <end position="263"/>
    </location>
</feature>
<dbReference type="RefSeq" id="WP_054290402.1">
    <property type="nucleotide sequence ID" value="NZ_CP012752.1"/>
</dbReference>
<organism evidence="2 3">
    <name type="scientific">Kibdelosporangium phytohabitans</name>
    <dbReference type="NCBI Taxonomy" id="860235"/>
    <lineage>
        <taxon>Bacteria</taxon>
        <taxon>Bacillati</taxon>
        <taxon>Actinomycetota</taxon>
        <taxon>Actinomycetes</taxon>
        <taxon>Pseudonocardiales</taxon>
        <taxon>Pseudonocardiaceae</taxon>
        <taxon>Kibdelosporangium</taxon>
    </lineage>
</organism>
<reference evidence="2 3" key="1">
    <citation type="submission" date="2015-07" db="EMBL/GenBank/DDBJ databases">
        <title>Genome sequencing of Kibdelosporangium phytohabitans.</title>
        <authorList>
            <person name="Qin S."/>
            <person name="Xing K."/>
        </authorList>
    </citation>
    <scope>NUCLEOTIDE SEQUENCE [LARGE SCALE GENOMIC DNA]</scope>
    <source>
        <strain evidence="2 3">KLBMP1111</strain>
    </source>
</reference>
<dbReference type="OrthoDB" id="3683601at2"/>
<keyword evidence="3" id="KW-1185">Reference proteome</keyword>
<proteinExistence type="predicted"/>
<evidence type="ECO:0000256" key="1">
    <source>
        <dbReference type="SAM" id="MobiDB-lite"/>
    </source>
</evidence>
<name>A0A0N7F3F6_9PSEU</name>
<gene>
    <name evidence="2" type="ORF">AOZ06_17640</name>
</gene>
<sequence length="327" mass="36553">MLVVLFIVILIAVFGLLNVFTLVLPRQFLKKRQDVKNAERQAFAMSQGWYFQPYAPEVLTRYGCPPFTERGDRRVVFGLVTGQVDGMQVTTFDYQRRTKSTSYSAVVYNDTNEVVTVWAVKLPTALPYVEVSARRLFMGNVTELRTADQEFNKRFVVSDGDANLAARLLTPQVIGTIQQLRLGGWTIHGDELIYPMVNTMTRTTAQEIVDTARCVVALVRAFPAETWGGAQIPAPQTPAPQIPAPQGMQQPMSQPVPMQQPVSQPFPQPVQQPMPQQGQYPQQGGWAPQPQPQPGYPPQQGYPQPGYPQQNPWPQGQPPNGGYPPRY</sequence>
<dbReference type="AlphaFoldDB" id="A0A0N7F3F6"/>
<dbReference type="STRING" id="860235.AOZ06_17640"/>
<feature type="compositionally biased region" description="Low complexity" evidence="1">
    <location>
        <begin position="298"/>
        <end position="327"/>
    </location>
</feature>
<accession>A0A0N7F3F6</accession>
<feature type="region of interest" description="Disordered" evidence="1">
    <location>
        <begin position="228"/>
        <end position="327"/>
    </location>
</feature>
<evidence type="ECO:0000313" key="3">
    <source>
        <dbReference type="Proteomes" id="UP000063699"/>
    </source>
</evidence>